<dbReference type="EMBL" id="DVNB01000072">
    <property type="protein sequence ID" value="HIU57520.1"/>
    <property type="molecule type" value="Genomic_DNA"/>
</dbReference>
<accession>A0A9D1MBX0</accession>
<dbReference type="InterPro" id="IPR003740">
    <property type="entry name" value="YitT"/>
</dbReference>
<dbReference type="AlphaFoldDB" id="A0A9D1MBX0"/>
<evidence type="ECO:0000256" key="5">
    <source>
        <dbReference type="ARBA" id="ARBA00023136"/>
    </source>
</evidence>
<keyword evidence="2" id="KW-1003">Cell membrane</keyword>
<gene>
    <name evidence="7" type="ORF">IAA61_06875</name>
</gene>
<protein>
    <submittedName>
        <fullName evidence="7">YitT family protein</fullName>
    </submittedName>
</protein>
<feature type="transmembrane region" description="Helical" evidence="6">
    <location>
        <begin position="128"/>
        <end position="145"/>
    </location>
</feature>
<comment type="caution">
    <text evidence="7">The sequence shown here is derived from an EMBL/GenBank/DDBJ whole genome shotgun (WGS) entry which is preliminary data.</text>
</comment>
<name>A0A9D1MBX0_9FIRM</name>
<reference evidence="7" key="2">
    <citation type="journal article" date="2021" name="PeerJ">
        <title>Extensive microbial diversity within the chicken gut microbiome revealed by metagenomics and culture.</title>
        <authorList>
            <person name="Gilroy R."/>
            <person name="Ravi A."/>
            <person name="Getino M."/>
            <person name="Pursley I."/>
            <person name="Horton D.L."/>
            <person name="Alikhan N.F."/>
            <person name="Baker D."/>
            <person name="Gharbi K."/>
            <person name="Hall N."/>
            <person name="Watson M."/>
            <person name="Adriaenssens E.M."/>
            <person name="Foster-Nyarko E."/>
            <person name="Jarju S."/>
            <person name="Secka A."/>
            <person name="Antonio M."/>
            <person name="Oren A."/>
            <person name="Chaudhuri R.R."/>
            <person name="La Ragione R."/>
            <person name="Hildebrand F."/>
            <person name="Pallen M.J."/>
        </authorList>
    </citation>
    <scope>NUCLEOTIDE SEQUENCE</scope>
    <source>
        <strain evidence="7">USAMLcec3-3695</strain>
    </source>
</reference>
<keyword evidence="3 6" id="KW-0812">Transmembrane</keyword>
<organism evidence="7 8">
    <name type="scientific">Candidatus Ornithomonoglobus merdipullorum</name>
    <dbReference type="NCBI Taxonomy" id="2840895"/>
    <lineage>
        <taxon>Bacteria</taxon>
        <taxon>Bacillati</taxon>
        <taxon>Bacillota</taxon>
        <taxon>Clostridia</taxon>
        <taxon>Candidatus Ornithomonoglobus</taxon>
    </lineage>
</organism>
<evidence type="ECO:0000313" key="7">
    <source>
        <dbReference type="EMBL" id="HIU57520.1"/>
    </source>
</evidence>
<dbReference type="PANTHER" id="PTHR33545">
    <property type="entry name" value="UPF0750 MEMBRANE PROTEIN YITT-RELATED"/>
    <property type="match status" value="1"/>
</dbReference>
<evidence type="ECO:0000256" key="4">
    <source>
        <dbReference type="ARBA" id="ARBA00022989"/>
    </source>
</evidence>
<evidence type="ECO:0000313" key="8">
    <source>
        <dbReference type="Proteomes" id="UP000824109"/>
    </source>
</evidence>
<feature type="transmembrane region" description="Helical" evidence="6">
    <location>
        <begin position="32"/>
        <end position="53"/>
    </location>
</feature>
<keyword evidence="5 6" id="KW-0472">Membrane</keyword>
<evidence type="ECO:0000256" key="1">
    <source>
        <dbReference type="ARBA" id="ARBA00004651"/>
    </source>
</evidence>
<dbReference type="GO" id="GO:0005886">
    <property type="term" value="C:plasma membrane"/>
    <property type="evidence" value="ECO:0007669"/>
    <property type="project" value="UniProtKB-SubCell"/>
</dbReference>
<evidence type="ECO:0000256" key="6">
    <source>
        <dbReference type="SAM" id="Phobius"/>
    </source>
</evidence>
<feature type="transmembrane region" description="Helical" evidence="6">
    <location>
        <begin position="151"/>
        <end position="168"/>
    </location>
</feature>
<reference evidence="7" key="1">
    <citation type="submission" date="2020-10" db="EMBL/GenBank/DDBJ databases">
        <authorList>
            <person name="Gilroy R."/>
        </authorList>
    </citation>
    <scope>NUCLEOTIDE SEQUENCE</scope>
    <source>
        <strain evidence="7">USAMLcec3-3695</strain>
    </source>
</reference>
<evidence type="ECO:0000256" key="3">
    <source>
        <dbReference type="ARBA" id="ARBA00022692"/>
    </source>
</evidence>
<feature type="transmembrane region" description="Helical" evidence="6">
    <location>
        <begin position="60"/>
        <end position="78"/>
    </location>
</feature>
<keyword evidence="4 6" id="KW-1133">Transmembrane helix</keyword>
<evidence type="ECO:0000256" key="2">
    <source>
        <dbReference type="ARBA" id="ARBA00022475"/>
    </source>
</evidence>
<dbReference type="PANTHER" id="PTHR33545:SF5">
    <property type="entry name" value="UPF0750 MEMBRANE PROTEIN YITT"/>
    <property type="match status" value="1"/>
</dbReference>
<comment type="subcellular location">
    <subcellularLocation>
        <location evidence="1">Cell membrane</location>
        <topology evidence="1">Multi-pass membrane protein</topology>
    </subcellularLocation>
</comment>
<sequence>MAMAYSFITVPNNIVNGGVTSLAMICAELSGLDVALCSNAFTVILMIVCAVFLGKSYFMGTVFSCIVYMTLFTLFSSMDIALHIFLPAAAFIAAVMVGTGYYLCISAKSTAIGFDTVALILNKKNEKINVAAVMCVINICVLIPGYFTFGFVSVLTGIFFCACAVVHAEHGRAHRKKDAFLLTYETPLLCERAAVFYIREKYLYGAVNIKAMFYLCKNIGNFRQLEKLLLNFARDSIII</sequence>
<proteinExistence type="predicted"/>
<feature type="transmembrane region" description="Helical" evidence="6">
    <location>
        <begin position="84"/>
        <end position="107"/>
    </location>
</feature>
<dbReference type="InterPro" id="IPR051461">
    <property type="entry name" value="UPF0750_membrane"/>
</dbReference>
<dbReference type="Pfam" id="PF02588">
    <property type="entry name" value="YitT_membrane"/>
    <property type="match status" value="1"/>
</dbReference>
<dbReference type="Proteomes" id="UP000824109">
    <property type="component" value="Unassembled WGS sequence"/>
</dbReference>